<dbReference type="GO" id="GO:0000166">
    <property type="term" value="F:nucleotide binding"/>
    <property type="evidence" value="ECO:0007669"/>
    <property type="project" value="InterPro"/>
</dbReference>
<dbReference type="InterPro" id="IPR051450">
    <property type="entry name" value="Gfo/Idh/MocA_Oxidoreductases"/>
</dbReference>
<accession>A0A068NMC3</accession>
<dbReference type="OrthoDB" id="9772350at2"/>
<keyword evidence="3" id="KW-1185">Reference proteome</keyword>
<evidence type="ECO:0000259" key="1">
    <source>
        <dbReference type="Pfam" id="PF01408"/>
    </source>
</evidence>
<dbReference type="RefSeq" id="WP_025226777.1">
    <property type="nucleotide sequence ID" value="NZ_CP007139.1"/>
</dbReference>
<reference evidence="2 3" key="1">
    <citation type="journal article" date="2014" name="PLoS ONE">
        <title>The first complete genome sequence of the class fimbriimonadia in the phylum armatimonadetes.</title>
        <authorList>
            <person name="Hu Z.Y."/>
            <person name="Wang Y.Z."/>
            <person name="Im W.T."/>
            <person name="Wang S.Y."/>
            <person name="Zhao G.P."/>
            <person name="Zheng H.J."/>
            <person name="Quan Z.X."/>
        </authorList>
    </citation>
    <scope>NUCLEOTIDE SEQUENCE [LARGE SCALE GENOMIC DNA]</scope>
    <source>
        <strain evidence="2">Gsoil 348</strain>
    </source>
</reference>
<name>A0A068NMC3_FIMGI</name>
<protein>
    <submittedName>
        <fullName evidence="2">Putative dehydrogenase</fullName>
    </submittedName>
</protein>
<evidence type="ECO:0000313" key="2">
    <source>
        <dbReference type="EMBL" id="AIE84596.1"/>
    </source>
</evidence>
<dbReference type="Proteomes" id="UP000027982">
    <property type="component" value="Chromosome"/>
</dbReference>
<dbReference type="HOGENOM" id="CLU_769123_0_0_0"/>
<dbReference type="KEGG" id="fgi:OP10G_1228"/>
<dbReference type="Pfam" id="PF01408">
    <property type="entry name" value="GFO_IDH_MocA"/>
    <property type="match status" value="1"/>
</dbReference>
<proteinExistence type="predicted"/>
<evidence type="ECO:0000313" key="3">
    <source>
        <dbReference type="Proteomes" id="UP000027982"/>
    </source>
</evidence>
<gene>
    <name evidence="2" type="ORF">OP10G_1228</name>
</gene>
<dbReference type="EMBL" id="CP007139">
    <property type="protein sequence ID" value="AIE84596.1"/>
    <property type="molecule type" value="Genomic_DNA"/>
</dbReference>
<organism evidence="2 3">
    <name type="scientific">Fimbriimonas ginsengisoli Gsoil 348</name>
    <dbReference type="NCBI Taxonomy" id="661478"/>
    <lineage>
        <taxon>Bacteria</taxon>
        <taxon>Bacillati</taxon>
        <taxon>Armatimonadota</taxon>
        <taxon>Fimbriimonadia</taxon>
        <taxon>Fimbriimonadales</taxon>
        <taxon>Fimbriimonadaceae</taxon>
        <taxon>Fimbriimonas</taxon>
    </lineage>
</organism>
<dbReference type="STRING" id="661478.OP10G_1228"/>
<dbReference type="Gene3D" id="3.40.50.720">
    <property type="entry name" value="NAD(P)-binding Rossmann-like Domain"/>
    <property type="match status" value="1"/>
</dbReference>
<dbReference type="InterPro" id="IPR036291">
    <property type="entry name" value="NAD(P)-bd_dom_sf"/>
</dbReference>
<dbReference type="AlphaFoldDB" id="A0A068NMC3"/>
<dbReference type="SUPFAM" id="SSF51735">
    <property type="entry name" value="NAD(P)-binding Rossmann-fold domains"/>
    <property type="match status" value="1"/>
</dbReference>
<sequence>MFRFAIVGAGWRSEFFLRIARELPDKFEVTGVLARRPERAAELRKTWPIRIYDSIDQIAADRPDFAITSVSWESNPVVVKALADRGIPVLSETPPASDVPQMIELNELVKRGARIQVAEQYCFQPLHAARIKLVRDGKLGEVFQAQVSVCHGYHGISLIRRLLSIGYEPAKIVARTFPEVVVGGPDRNGRPPTEERLDRQSQLVAYLDFGDKQAVFDFVGSMYHSYIRSHRMLVRGLRGEINGDQVRYLEDFRTPIEYALRRVDAGQTGNLDGHFLQGVLGGSEWLYRNPFPFARLMDDEIAIAECMWKMGEHAHGGPDFYSLAEASQDHYLSLLMNQAAETGSEATSVRQPWATGGN</sequence>
<dbReference type="PANTHER" id="PTHR43377">
    <property type="entry name" value="BILIVERDIN REDUCTASE A"/>
    <property type="match status" value="1"/>
</dbReference>
<feature type="domain" description="Gfo/Idh/MocA-like oxidoreductase N-terminal" evidence="1">
    <location>
        <begin position="2"/>
        <end position="112"/>
    </location>
</feature>
<dbReference type="eggNOG" id="COG0673">
    <property type="taxonomic scope" value="Bacteria"/>
</dbReference>
<dbReference type="InterPro" id="IPR000683">
    <property type="entry name" value="Gfo/Idh/MocA-like_OxRdtase_N"/>
</dbReference>
<dbReference type="PANTHER" id="PTHR43377:SF1">
    <property type="entry name" value="BILIVERDIN REDUCTASE A"/>
    <property type="match status" value="1"/>
</dbReference>